<sequence>RHRGTCEWISNEPQLNEWGMSGTSRLLWLYGAPGFGKTVMSKYIIERCEHQETSLVVYFHCDGKDESRKTELNILRSIIFQLLVRNSRFFEHVLKYMQMEKLGFLTNFSTTVSTLWKILGEICSTSAQGISIIIDAVDELNAADVPRLLQGLIDLVQSTDAQSALKVAVVSRPEWEIQRQLSLDWVQKIELSSARSQKDIESFLSETVGKFATENDFPDDQRDAVIEALKTRSDGMFLWATLAWTSFVGDDDDWSKASIKARISELEHLPHGLDALYRTMLKRIPKSKQPKARLLLTWLVYAFRPLKVQELNVVLALRPFHSSHLDLEENLGFNPEKRLRSLCGNLINIRNGGVSLLHQSTREYLVSSFGHPEDRFEDGGDFVLDVHAASLELSVSCLTYLNFDGFDIRSAPSLTAPYFVSSYVDADTIKFPFARYCVEYWPRHAVLVSETEAEVVLKLVQRLTDNEHKLAFAYQVNVNAKTQYGETALHYAMKIGKESEIEPFLAETRVDLNVRNRHGTALVHLAVSRGWDILSRLILNPSVDLNCEDSKGMSPLLIAAYWGKESITREIIKSRRSINIDATNKDGQTALHLAARHREAEIARLLIQYQAVLDVKDKDGRTALQRAAEFGSKPVLVMLVESGSDLTLVDKEKRTVLHWAATWSWEEVVEMLLQRMESGVKAKNGYGKTALHMAAQCGNRNIVRLLMASG</sequence>
<dbReference type="PROSITE" id="PS50297">
    <property type="entry name" value="ANK_REP_REGION"/>
    <property type="match status" value="3"/>
</dbReference>
<dbReference type="Pfam" id="PF22939">
    <property type="entry name" value="WHD_GPIID"/>
    <property type="match status" value="1"/>
</dbReference>
<evidence type="ECO:0000256" key="2">
    <source>
        <dbReference type="PROSITE-ProRule" id="PRU00023"/>
    </source>
</evidence>
<dbReference type="InterPro" id="IPR056884">
    <property type="entry name" value="NPHP3-like_N"/>
</dbReference>
<dbReference type="Pfam" id="PF12796">
    <property type="entry name" value="Ank_2"/>
    <property type="match status" value="1"/>
</dbReference>
<accession>A0A3N4J8G2</accession>
<evidence type="ECO:0000256" key="1">
    <source>
        <dbReference type="ARBA" id="ARBA00022737"/>
    </source>
</evidence>
<dbReference type="InterPro" id="IPR054471">
    <property type="entry name" value="GPIID_WHD"/>
</dbReference>
<proteinExistence type="predicted"/>
<feature type="non-terminal residue" evidence="5">
    <location>
        <position position="1"/>
    </location>
</feature>
<dbReference type="Pfam" id="PF24883">
    <property type="entry name" value="NPHP3_N"/>
    <property type="match status" value="1"/>
</dbReference>
<dbReference type="Gene3D" id="3.40.50.300">
    <property type="entry name" value="P-loop containing nucleotide triphosphate hydrolases"/>
    <property type="match status" value="1"/>
</dbReference>
<dbReference type="Pfam" id="PF13637">
    <property type="entry name" value="Ank_4"/>
    <property type="match status" value="1"/>
</dbReference>
<organism evidence="5 6">
    <name type="scientific">Choiromyces venosus 120613-1</name>
    <dbReference type="NCBI Taxonomy" id="1336337"/>
    <lineage>
        <taxon>Eukaryota</taxon>
        <taxon>Fungi</taxon>
        <taxon>Dikarya</taxon>
        <taxon>Ascomycota</taxon>
        <taxon>Pezizomycotina</taxon>
        <taxon>Pezizomycetes</taxon>
        <taxon>Pezizales</taxon>
        <taxon>Tuberaceae</taxon>
        <taxon>Choiromyces</taxon>
    </lineage>
</organism>
<dbReference type="PANTHER" id="PTHR10039">
    <property type="entry name" value="AMELOGENIN"/>
    <property type="match status" value="1"/>
</dbReference>
<dbReference type="AlphaFoldDB" id="A0A3N4J8G2"/>
<dbReference type="SMART" id="SM00248">
    <property type="entry name" value="ANK"/>
    <property type="match status" value="6"/>
</dbReference>
<feature type="repeat" description="ANK" evidence="2">
    <location>
        <begin position="484"/>
        <end position="517"/>
    </location>
</feature>
<feature type="repeat" description="ANK" evidence="2">
    <location>
        <begin position="686"/>
        <end position="710"/>
    </location>
</feature>
<reference evidence="5 6" key="1">
    <citation type="journal article" date="2018" name="Nat. Ecol. Evol.">
        <title>Pezizomycetes genomes reveal the molecular basis of ectomycorrhizal truffle lifestyle.</title>
        <authorList>
            <person name="Murat C."/>
            <person name="Payen T."/>
            <person name="Noel B."/>
            <person name="Kuo A."/>
            <person name="Morin E."/>
            <person name="Chen J."/>
            <person name="Kohler A."/>
            <person name="Krizsan K."/>
            <person name="Balestrini R."/>
            <person name="Da Silva C."/>
            <person name="Montanini B."/>
            <person name="Hainaut M."/>
            <person name="Levati E."/>
            <person name="Barry K.W."/>
            <person name="Belfiori B."/>
            <person name="Cichocki N."/>
            <person name="Clum A."/>
            <person name="Dockter R.B."/>
            <person name="Fauchery L."/>
            <person name="Guy J."/>
            <person name="Iotti M."/>
            <person name="Le Tacon F."/>
            <person name="Lindquist E.A."/>
            <person name="Lipzen A."/>
            <person name="Malagnac F."/>
            <person name="Mello A."/>
            <person name="Molinier V."/>
            <person name="Miyauchi S."/>
            <person name="Poulain J."/>
            <person name="Riccioni C."/>
            <person name="Rubini A."/>
            <person name="Sitrit Y."/>
            <person name="Splivallo R."/>
            <person name="Traeger S."/>
            <person name="Wang M."/>
            <person name="Zifcakova L."/>
            <person name="Wipf D."/>
            <person name="Zambonelli A."/>
            <person name="Paolocci F."/>
            <person name="Nowrousian M."/>
            <person name="Ottonello S."/>
            <person name="Baldrian P."/>
            <person name="Spatafora J.W."/>
            <person name="Henrissat B."/>
            <person name="Nagy L.G."/>
            <person name="Aury J.M."/>
            <person name="Wincker P."/>
            <person name="Grigoriev I.V."/>
            <person name="Bonfante P."/>
            <person name="Martin F.M."/>
        </authorList>
    </citation>
    <scope>NUCLEOTIDE SEQUENCE [LARGE SCALE GENOMIC DNA]</scope>
    <source>
        <strain evidence="5 6">120613-1</strain>
    </source>
</reference>
<keyword evidence="6" id="KW-1185">Reference proteome</keyword>
<feature type="repeat" description="ANK" evidence="2">
    <location>
        <begin position="586"/>
        <end position="618"/>
    </location>
</feature>
<feature type="repeat" description="ANK" evidence="2">
    <location>
        <begin position="619"/>
        <end position="651"/>
    </location>
</feature>
<dbReference type="InterPro" id="IPR002110">
    <property type="entry name" value="Ankyrin_rpt"/>
</dbReference>
<evidence type="ECO:0000313" key="5">
    <source>
        <dbReference type="EMBL" id="RPA92951.1"/>
    </source>
</evidence>
<dbReference type="PANTHER" id="PTHR10039:SF14">
    <property type="entry name" value="NACHT DOMAIN-CONTAINING PROTEIN"/>
    <property type="match status" value="1"/>
</dbReference>
<dbReference type="EMBL" id="ML120462">
    <property type="protein sequence ID" value="RPA92951.1"/>
    <property type="molecule type" value="Genomic_DNA"/>
</dbReference>
<dbReference type="Proteomes" id="UP000276215">
    <property type="component" value="Unassembled WGS sequence"/>
</dbReference>
<feature type="domain" description="GPI inositol-deacylase winged helix" evidence="3">
    <location>
        <begin position="290"/>
        <end position="368"/>
    </location>
</feature>
<dbReference type="SUPFAM" id="SSF48403">
    <property type="entry name" value="Ankyrin repeat"/>
    <property type="match status" value="1"/>
</dbReference>
<evidence type="ECO:0000259" key="4">
    <source>
        <dbReference type="Pfam" id="PF24883"/>
    </source>
</evidence>
<dbReference type="SUPFAM" id="SSF52540">
    <property type="entry name" value="P-loop containing nucleoside triphosphate hydrolases"/>
    <property type="match status" value="1"/>
</dbReference>
<gene>
    <name evidence="5" type="ORF">L873DRAFT_1570156</name>
</gene>
<keyword evidence="1" id="KW-0677">Repeat</keyword>
<evidence type="ECO:0000259" key="3">
    <source>
        <dbReference type="Pfam" id="PF22939"/>
    </source>
</evidence>
<evidence type="ECO:0000313" key="6">
    <source>
        <dbReference type="Proteomes" id="UP000276215"/>
    </source>
</evidence>
<feature type="non-terminal residue" evidence="5">
    <location>
        <position position="710"/>
    </location>
</feature>
<dbReference type="Pfam" id="PF13857">
    <property type="entry name" value="Ank_5"/>
    <property type="match status" value="1"/>
</dbReference>
<keyword evidence="2" id="KW-0040">ANK repeat</keyword>
<dbReference type="InterPro" id="IPR036770">
    <property type="entry name" value="Ankyrin_rpt-contain_sf"/>
</dbReference>
<feature type="domain" description="Nephrocystin 3-like N-terminal" evidence="4">
    <location>
        <begin position="4"/>
        <end position="172"/>
    </location>
</feature>
<dbReference type="InterPro" id="IPR027417">
    <property type="entry name" value="P-loop_NTPase"/>
</dbReference>
<dbReference type="STRING" id="1336337.A0A3N4J8G2"/>
<dbReference type="Gene3D" id="1.25.40.20">
    <property type="entry name" value="Ankyrin repeat-containing domain"/>
    <property type="match status" value="3"/>
</dbReference>
<name>A0A3N4J8G2_9PEZI</name>
<dbReference type="PROSITE" id="PS50088">
    <property type="entry name" value="ANK_REPEAT"/>
    <property type="match status" value="4"/>
</dbReference>
<dbReference type="OrthoDB" id="674604at2759"/>
<protein>
    <submittedName>
        <fullName evidence="5">Ankyrin</fullName>
    </submittedName>
</protein>